<dbReference type="InterPro" id="IPR003599">
    <property type="entry name" value="Ig_sub"/>
</dbReference>
<proteinExistence type="predicted"/>
<dbReference type="InterPro" id="IPR013783">
    <property type="entry name" value="Ig-like_fold"/>
</dbReference>
<dbReference type="InterPro" id="IPR007110">
    <property type="entry name" value="Ig-like_dom"/>
</dbReference>
<dbReference type="Pfam" id="PF07679">
    <property type="entry name" value="I-set"/>
    <property type="match status" value="1"/>
</dbReference>
<evidence type="ECO:0000259" key="6">
    <source>
        <dbReference type="PROSITE" id="PS50835"/>
    </source>
</evidence>
<protein>
    <submittedName>
        <fullName evidence="8">Carcinoembryonic antigen-related cell adhesion molecule 6-like</fullName>
    </submittedName>
</protein>
<evidence type="ECO:0000256" key="3">
    <source>
        <dbReference type="ARBA" id="ARBA00023180"/>
    </source>
</evidence>
<dbReference type="GeneID" id="115821826"/>
<keyword evidence="1" id="KW-0732">Signal</keyword>
<organism evidence="7 8">
    <name type="scientific">Chanos chanos</name>
    <name type="common">Milkfish</name>
    <name type="synonym">Mugil chanos</name>
    <dbReference type="NCBI Taxonomy" id="29144"/>
    <lineage>
        <taxon>Eukaryota</taxon>
        <taxon>Metazoa</taxon>
        <taxon>Chordata</taxon>
        <taxon>Craniata</taxon>
        <taxon>Vertebrata</taxon>
        <taxon>Euteleostomi</taxon>
        <taxon>Actinopterygii</taxon>
        <taxon>Neopterygii</taxon>
        <taxon>Teleostei</taxon>
        <taxon>Ostariophysi</taxon>
        <taxon>Gonorynchiformes</taxon>
        <taxon>Chanidae</taxon>
        <taxon>Chanos</taxon>
    </lineage>
</organism>
<evidence type="ECO:0000256" key="1">
    <source>
        <dbReference type="ARBA" id="ARBA00022729"/>
    </source>
</evidence>
<dbReference type="OrthoDB" id="190835at2759"/>
<dbReference type="AlphaFoldDB" id="A0A6J2WC52"/>
<keyword evidence="2" id="KW-1015">Disulfide bond</keyword>
<feature type="compositionally biased region" description="Low complexity" evidence="5">
    <location>
        <begin position="258"/>
        <end position="269"/>
    </location>
</feature>
<dbReference type="Gene3D" id="2.60.40.10">
    <property type="entry name" value="Immunoglobulins"/>
    <property type="match status" value="3"/>
</dbReference>
<dbReference type="RefSeq" id="XP_030641472.1">
    <property type="nucleotide sequence ID" value="XM_030785612.1"/>
</dbReference>
<feature type="compositionally biased region" description="Basic and acidic residues" evidence="5">
    <location>
        <begin position="288"/>
        <end position="299"/>
    </location>
</feature>
<dbReference type="InterPro" id="IPR052598">
    <property type="entry name" value="IgSF_CEA-related"/>
</dbReference>
<evidence type="ECO:0000256" key="5">
    <source>
        <dbReference type="SAM" id="MobiDB-lite"/>
    </source>
</evidence>
<dbReference type="PANTHER" id="PTHR44337:SF16">
    <property type="entry name" value="CARCINOEMBRYONIC ANTIGEN-RELATED CELL ADHESION MOLECULE 20-LIKE-RELATED"/>
    <property type="match status" value="1"/>
</dbReference>
<dbReference type="SMART" id="SM00409">
    <property type="entry name" value="IG"/>
    <property type="match status" value="2"/>
</dbReference>
<dbReference type="SUPFAM" id="SSF48726">
    <property type="entry name" value="Immunoglobulin"/>
    <property type="match status" value="3"/>
</dbReference>
<gene>
    <name evidence="8" type="primary">LOC115821826</name>
</gene>
<feature type="compositionally biased region" description="Gly residues" evidence="5">
    <location>
        <begin position="328"/>
        <end position="341"/>
    </location>
</feature>
<keyword evidence="3" id="KW-0325">Glycoprotein</keyword>
<name>A0A6J2WC52_CHACN</name>
<evidence type="ECO:0000256" key="4">
    <source>
        <dbReference type="ARBA" id="ARBA00023319"/>
    </source>
</evidence>
<sequence length="354" mass="36239">MTDPVYRGRVRLNRHTGSLELLSVTVSDSGQYTVTITKTLNDPEMRGKTTLDVIERISGVSLTGPAEPLIEDQSSANLTCEGIGSIITTEWMKDGQPLSPSSSIIFSADLRSVSISPVRRSGSGEYQCRLSNPVSSDNAAYTMTVNYGPENVSISGQNEVEVGSKVTLTCSAESKPPASFIWMLNGRETGETTASYSIEEIDSTHSGNYTCTAWNSVTSLNTTATGASTGGTPEATEVGIGAEGEASHATEVGTSKVTGAKSGASEATGAGTGAGGGASEATRTAAEGGREDQELEHGHKSAGMGSPEEYTISEATRAGPRTETGAGQDSGAGKSGTGTGAGLTSSIARGSRET</sequence>
<dbReference type="InterPro" id="IPR013098">
    <property type="entry name" value="Ig_I-set"/>
</dbReference>
<dbReference type="Proteomes" id="UP000504632">
    <property type="component" value="Chromosome 9"/>
</dbReference>
<dbReference type="FunCoup" id="A0A6J2WC52">
    <property type="interactions" value="131"/>
</dbReference>
<feature type="domain" description="Ig-like" evidence="6">
    <location>
        <begin position="149"/>
        <end position="225"/>
    </location>
</feature>
<evidence type="ECO:0000256" key="2">
    <source>
        <dbReference type="ARBA" id="ARBA00023157"/>
    </source>
</evidence>
<dbReference type="InterPro" id="IPR036179">
    <property type="entry name" value="Ig-like_dom_sf"/>
</dbReference>
<dbReference type="PROSITE" id="PS50835">
    <property type="entry name" value="IG_LIKE"/>
    <property type="match status" value="2"/>
</dbReference>
<keyword evidence="4" id="KW-0393">Immunoglobulin domain</keyword>
<dbReference type="Pfam" id="PF13927">
    <property type="entry name" value="Ig_3"/>
    <property type="match status" value="1"/>
</dbReference>
<feature type="domain" description="Ig-like" evidence="6">
    <location>
        <begin position="43"/>
        <end position="146"/>
    </location>
</feature>
<accession>A0A6J2WC52</accession>
<dbReference type="InParanoid" id="A0A6J2WC52"/>
<feature type="region of interest" description="Disordered" evidence="5">
    <location>
        <begin position="243"/>
        <end position="354"/>
    </location>
</feature>
<dbReference type="InterPro" id="IPR003598">
    <property type="entry name" value="Ig_sub2"/>
</dbReference>
<reference evidence="8" key="1">
    <citation type="submission" date="2025-08" db="UniProtKB">
        <authorList>
            <consortium name="RefSeq"/>
        </authorList>
    </citation>
    <scope>IDENTIFICATION</scope>
</reference>
<keyword evidence="7" id="KW-1185">Reference proteome</keyword>
<dbReference type="PANTHER" id="PTHR44337">
    <property type="entry name" value="CARCINOEMBRYONIC ANTIGEN-RELATED CELL ADHESION MOLECULE 8"/>
    <property type="match status" value="1"/>
</dbReference>
<evidence type="ECO:0000313" key="7">
    <source>
        <dbReference type="Proteomes" id="UP000504632"/>
    </source>
</evidence>
<evidence type="ECO:0000313" key="8">
    <source>
        <dbReference type="RefSeq" id="XP_030641472.1"/>
    </source>
</evidence>
<dbReference type="SMART" id="SM00408">
    <property type="entry name" value="IGc2"/>
    <property type="match status" value="2"/>
</dbReference>